<organism evidence="3 4">
    <name type="scientific">Polarella glacialis</name>
    <name type="common">Dinoflagellate</name>
    <dbReference type="NCBI Taxonomy" id="89957"/>
    <lineage>
        <taxon>Eukaryota</taxon>
        <taxon>Sar</taxon>
        <taxon>Alveolata</taxon>
        <taxon>Dinophyceae</taxon>
        <taxon>Suessiales</taxon>
        <taxon>Suessiaceae</taxon>
        <taxon>Polarella</taxon>
    </lineage>
</organism>
<name>A0A813E063_POLGL</name>
<dbReference type="InterPro" id="IPR029063">
    <property type="entry name" value="SAM-dependent_MTases_sf"/>
</dbReference>
<dbReference type="Gene3D" id="3.40.50.150">
    <property type="entry name" value="Vaccinia Virus protein VP39"/>
    <property type="match status" value="1"/>
</dbReference>
<feature type="signal peptide" evidence="2">
    <location>
        <begin position="1"/>
        <end position="23"/>
    </location>
</feature>
<dbReference type="EMBL" id="CAJNNV010005440">
    <property type="protein sequence ID" value="CAE8592069.1"/>
    <property type="molecule type" value="Genomic_DNA"/>
</dbReference>
<keyword evidence="2" id="KW-0732">Signal</keyword>
<keyword evidence="4" id="KW-1185">Reference proteome</keyword>
<reference evidence="3" key="1">
    <citation type="submission" date="2021-02" db="EMBL/GenBank/DDBJ databases">
        <authorList>
            <person name="Dougan E. K."/>
            <person name="Rhodes N."/>
            <person name="Thang M."/>
            <person name="Chan C."/>
        </authorList>
    </citation>
    <scope>NUCLEOTIDE SEQUENCE</scope>
</reference>
<evidence type="ECO:0000313" key="4">
    <source>
        <dbReference type="Proteomes" id="UP000654075"/>
    </source>
</evidence>
<comment type="caution">
    <text evidence="3">The sequence shown here is derived from an EMBL/GenBank/DDBJ whole genome shotgun (WGS) entry which is preliminary data.</text>
</comment>
<evidence type="ECO:0000256" key="2">
    <source>
        <dbReference type="SAM" id="SignalP"/>
    </source>
</evidence>
<accession>A0A813E063</accession>
<proteinExistence type="predicted"/>
<feature type="non-terminal residue" evidence="3">
    <location>
        <position position="367"/>
    </location>
</feature>
<sequence>FHRRTASLLTLSTLACSPVLLQGQSPGEIRPRDFAAPPTLHSEPSAKQRRTKPRAAGKSAKDENLGALLNPTDDPRSPHAQGFEPRPAPGEGGDIWDFGRIHAATHHVLATAPEGDAAAVFQALDDFSAQHELGFGSVEAHGAALQAAIRTAAAPLGLSMPAPRPAALLAPLPVEVPQQSNGRGLRVLVLESRVGAVELRCLPILIGMTGMGGIAHEVVSVEREPEMSSAGARLIRHALGSDADAEMPRVRHMPLLPAEDTTLAETALSLREDYELPAFDLLVLEGGDRSRQIEQIKDLLDGKALEPGAVVHASGPGHQDPGTARYMELLSGGLRGRFDSEVHDTGDGTVAVVSVLRHWRKNDDTEL</sequence>
<evidence type="ECO:0000256" key="1">
    <source>
        <dbReference type="SAM" id="MobiDB-lite"/>
    </source>
</evidence>
<dbReference type="AlphaFoldDB" id="A0A813E063"/>
<protein>
    <submittedName>
        <fullName evidence="3">Uncharacterized protein</fullName>
    </submittedName>
</protein>
<feature type="chain" id="PRO_5032363445" evidence="2">
    <location>
        <begin position="24"/>
        <end position="367"/>
    </location>
</feature>
<gene>
    <name evidence="3" type="ORF">PGLA1383_LOCUS10725</name>
</gene>
<feature type="region of interest" description="Disordered" evidence="1">
    <location>
        <begin position="22"/>
        <end position="95"/>
    </location>
</feature>
<dbReference type="OrthoDB" id="414460at2759"/>
<evidence type="ECO:0000313" key="3">
    <source>
        <dbReference type="EMBL" id="CAE8592069.1"/>
    </source>
</evidence>
<dbReference type="Proteomes" id="UP000654075">
    <property type="component" value="Unassembled WGS sequence"/>
</dbReference>